<dbReference type="InterPro" id="IPR026960">
    <property type="entry name" value="RVT-Znf"/>
</dbReference>
<feature type="domain" description="Reverse transcriptase zinc-binding" evidence="1">
    <location>
        <begin position="2"/>
        <end position="48"/>
    </location>
</feature>
<accession>A0A0B2RIZ0</accession>
<feature type="non-terminal residue" evidence="2">
    <location>
        <position position="1"/>
    </location>
</feature>
<dbReference type="AlphaFoldDB" id="A0A0B2RIZ0"/>
<reference evidence="2" key="1">
    <citation type="submission" date="2014-07" db="EMBL/GenBank/DDBJ databases">
        <title>Identification of a novel salt tolerance gene in wild soybean by whole-genome sequencing.</title>
        <authorList>
            <person name="Lam H.-M."/>
            <person name="Qi X."/>
            <person name="Li M.-W."/>
            <person name="Liu X."/>
            <person name="Xie M."/>
            <person name="Ni M."/>
            <person name="Xu X."/>
        </authorList>
    </citation>
    <scope>NUCLEOTIDE SEQUENCE [LARGE SCALE GENOMIC DNA]</scope>
    <source>
        <tissue evidence="2">Root</tissue>
    </source>
</reference>
<proteinExistence type="predicted"/>
<evidence type="ECO:0000259" key="1">
    <source>
        <dbReference type="Pfam" id="PF13966"/>
    </source>
</evidence>
<organism evidence="2">
    <name type="scientific">Glycine soja</name>
    <name type="common">Wild soybean</name>
    <dbReference type="NCBI Taxonomy" id="3848"/>
    <lineage>
        <taxon>Eukaryota</taxon>
        <taxon>Viridiplantae</taxon>
        <taxon>Streptophyta</taxon>
        <taxon>Embryophyta</taxon>
        <taxon>Tracheophyta</taxon>
        <taxon>Spermatophyta</taxon>
        <taxon>Magnoliopsida</taxon>
        <taxon>eudicotyledons</taxon>
        <taxon>Gunneridae</taxon>
        <taxon>Pentapetalae</taxon>
        <taxon>rosids</taxon>
        <taxon>fabids</taxon>
        <taxon>Fabales</taxon>
        <taxon>Fabaceae</taxon>
        <taxon>Papilionoideae</taxon>
        <taxon>50 kb inversion clade</taxon>
        <taxon>NPAAA clade</taxon>
        <taxon>indigoferoid/millettioid clade</taxon>
        <taxon>Phaseoleae</taxon>
        <taxon>Glycine</taxon>
        <taxon>Glycine subgen. Soja</taxon>
    </lineage>
</organism>
<feature type="non-terminal residue" evidence="2">
    <location>
        <position position="144"/>
    </location>
</feature>
<dbReference type="Pfam" id="PF13966">
    <property type="entry name" value="zf-RVT"/>
    <property type="match status" value="1"/>
</dbReference>
<sequence length="144" mass="17320">LIRDRLPTKSNLRRRQVMLTDTRCPFCRIEEEEATHLFFNSTSILPLWWESLSWVNLTTALPQNPRDHFLQHGIGKDHGKKAIRWKCWWIALTRTIWQHRNRIVFQNGSFDGSKLMDDVVLLIWTWVKSMEKDFVVHFNQWSTN</sequence>
<dbReference type="EMBL" id="KN650452">
    <property type="protein sequence ID" value="KHN31928.1"/>
    <property type="molecule type" value="Genomic_DNA"/>
</dbReference>
<gene>
    <name evidence="2" type="ORF">glysoja_035923</name>
</gene>
<dbReference type="Proteomes" id="UP000053555">
    <property type="component" value="Unassembled WGS sequence"/>
</dbReference>
<name>A0A0B2RIZ0_GLYSO</name>
<evidence type="ECO:0000313" key="2">
    <source>
        <dbReference type="EMBL" id="KHN31928.1"/>
    </source>
</evidence>
<protein>
    <recommendedName>
        <fullName evidence="1">Reverse transcriptase zinc-binding domain-containing protein</fullName>
    </recommendedName>
</protein>